<protein>
    <recommendedName>
        <fullName evidence="10">Alpha,alpha-trehalose-phosphate synthase</fullName>
        <ecNumber evidence="10">2.4.1.15</ecNumber>
    </recommendedName>
</protein>
<keyword evidence="4" id="KW-0328">Glycosyltransferase</keyword>
<dbReference type="InterPro" id="IPR006379">
    <property type="entry name" value="HAD-SF_hydro_IIB"/>
</dbReference>
<comment type="pathway">
    <text evidence="1">Glycan biosynthesis; trehalose biosynthesis.</text>
</comment>
<dbReference type="GO" id="GO:0033828">
    <property type="term" value="F:glucosylglycerol-phosphate synthase activity"/>
    <property type="evidence" value="ECO:0007669"/>
    <property type="project" value="UniProtKB-EC"/>
</dbReference>
<name>A0A857MJ57_9BACT</name>
<dbReference type="KEGG" id="mama:GII36_01870"/>
<organism evidence="11 12">
    <name type="scientific">Candidatus Mycosynbacter amalyticus</name>
    <dbReference type="NCBI Taxonomy" id="2665156"/>
    <lineage>
        <taxon>Bacteria</taxon>
        <taxon>Candidatus Saccharimonadota</taxon>
        <taxon>Candidatus Saccharimonadota incertae sedis</taxon>
        <taxon>Candidatus Mycosynbacter</taxon>
    </lineage>
</organism>
<dbReference type="NCBIfam" id="NF011071">
    <property type="entry name" value="PRK14501.1"/>
    <property type="match status" value="1"/>
</dbReference>
<proteinExistence type="inferred from homology"/>
<dbReference type="InterPro" id="IPR003337">
    <property type="entry name" value="Trehalose_PPase"/>
</dbReference>
<dbReference type="CDD" id="cd03788">
    <property type="entry name" value="GT20_TPS"/>
    <property type="match status" value="1"/>
</dbReference>
<dbReference type="InterPro" id="IPR001830">
    <property type="entry name" value="Glyco_trans_20"/>
</dbReference>
<dbReference type="EC" id="2.4.1.15" evidence="10"/>
<dbReference type="Gene3D" id="3.30.70.1020">
    <property type="entry name" value="Trehalose-6-phosphate phosphatase related protein, domain 2"/>
    <property type="match status" value="1"/>
</dbReference>
<dbReference type="Gene3D" id="3.40.50.1000">
    <property type="entry name" value="HAD superfamily/HAD-like"/>
    <property type="match status" value="1"/>
</dbReference>
<dbReference type="EMBL" id="CP045921">
    <property type="protein sequence ID" value="QHN42596.1"/>
    <property type="molecule type" value="Genomic_DNA"/>
</dbReference>
<dbReference type="FunFam" id="3.40.50.2000:FF:000010">
    <property type="entry name" value="Alpha,alpha-trehalose-phosphate synthase"/>
    <property type="match status" value="1"/>
</dbReference>
<comment type="similarity">
    <text evidence="3">Belongs to the glycosyltransferase 20 family.</text>
</comment>
<dbReference type="Pfam" id="PF02358">
    <property type="entry name" value="Trehalose_PPase"/>
    <property type="match status" value="1"/>
</dbReference>
<dbReference type="NCBIfam" id="TIGR01484">
    <property type="entry name" value="HAD-SF-IIB"/>
    <property type="match status" value="1"/>
</dbReference>
<dbReference type="GO" id="GO:0005992">
    <property type="term" value="P:trehalose biosynthetic process"/>
    <property type="evidence" value="ECO:0007669"/>
    <property type="project" value="UniProtKB-UniRule"/>
</dbReference>
<dbReference type="RefSeq" id="WP_260764011.1">
    <property type="nucleotide sequence ID" value="NZ_CP045921.1"/>
</dbReference>
<dbReference type="GO" id="GO:0003825">
    <property type="term" value="F:alpha,alpha-trehalose-phosphate synthase (UDP-forming) activity"/>
    <property type="evidence" value="ECO:0007669"/>
    <property type="project" value="UniProtKB-UniRule"/>
</dbReference>
<dbReference type="PANTHER" id="PTHR10788">
    <property type="entry name" value="TREHALOSE-6-PHOSPHATE SYNTHASE"/>
    <property type="match status" value="1"/>
</dbReference>
<dbReference type="InterPro" id="IPR012766">
    <property type="entry name" value="Trehalose_OtsA"/>
</dbReference>
<dbReference type="InterPro" id="IPR023214">
    <property type="entry name" value="HAD_sf"/>
</dbReference>
<comment type="catalytic activity">
    <reaction evidence="6">
        <text>D-glucose 6-phosphate + UDP-alpha-D-glucose = alpha,alpha-trehalose 6-phosphate + UDP + H(+)</text>
        <dbReference type="Rhea" id="RHEA:18889"/>
        <dbReference type="ChEBI" id="CHEBI:15378"/>
        <dbReference type="ChEBI" id="CHEBI:58223"/>
        <dbReference type="ChEBI" id="CHEBI:58429"/>
        <dbReference type="ChEBI" id="CHEBI:58885"/>
        <dbReference type="ChEBI" id="CHEBI:61548"/>
        <dbReference type="EC" id="2.4.1.15"/>
    </reaction>
</comment>
<dbReference type="SUPFAM" id="SSF56784">
    <property type="entry name" value="HAD-like"/>
    <property type="match status" value="1"/>
</dbReference>
<dbReference type="NCBIfam" id="TIGR02400">
    <property type="entry name" value="trehalose_OtsA"/>
    <property type="match status" value="1"/>
</dbReference>
<evidence type="ECO:0000256" key="3">
    <source>
        <dbReference type="ARBA" id="ARBA00008799"/>
    </source>
</evidence>
<evidence type="ECO:0000256" key="5">
    <source>
        <dbReference type="ARBA" id="ARBA00022679"/>
    </source>
</evidence>
<evidence type="ECO:0000256" key="4">
    <source>
        <dbReference type="ARBA" id="ARBA00022676"/>
    </source>
</evidence>
<dbReference type="CDD" id="cd01627">
    <property type="entry name" value="HAD_TPP"/>
    <property type="match status" value="1"/>
</dbReference>
<keyword evidence="5" id="KW-0808">Transferase</keyword>
<reference evidence="11" key="1">
    <citation type="journal article" date="2021" name="Nat. Microbiol.">
        <title>Cocultivation of an ultrasmall environmental parasitic bacterium with lytic ability against bacteria associated with wastewater foams.</title>
        <authorList>
            <person name="Batinovic S."/>
            <person name="Rose J.J.A."/>
            <person name="Ratcliffe J."/>
            <person name="Seviour R.J."/>
            <person name="Petrovski S."/>
        </authorList>
    </citation>
    <scope>NUCLEOTIDE SEQUENCE</scope>
    <source>
        <strain evidence="11">JR1</strain>
    </source>
</reference>
<keyword evidence="12" id="KW-1185">Reference proteome</keyword>
<evidence type="ECO:0000256" key="6">
    <source>
        <dbReference type="ARBA" id="ARBA00048039"/>
    </source>
</evidence>
<dbReference type="AlphaFoldDB" id="A0A857MJ57"/>
<dbReference type="Gene3D" id="3.40.50.2000">
    <property type="entry name" value="Glycogen Phosphorylase B"/>
    <property type="match status" value="2"/>
</dbReference>
<dbReference type="Proteomes" id="UP001059824">
    <property type="component" value="Chromosome"/>
</dbReference>
<comment type="catalytic activity">
    <reaction evidence="7">
        <text>ADP-alpha-D-glucose + sn-glycerol 3-phosphate = 2-O-(alpha-D-glucopyranosyl)-sn-glycerol 3-phosphate + ADP + H(+)</text>
        <dbReference type="Rhea" id="RHEA:12881"/>
        <dbReference type="ChEBI" id="CHEBI:15378"/>
        <dbReference type="ChEBI" id="CHEBI:57498"/>
        <dbReference type="ChEBI" id="CHEBI:57597"/>
        <dbReference type="ChEBI" id="CHEBI:87089"/>
        <dbReference type="ChEBI" id="CHEBI:456216"/>
        <dbReference type="EC" id="2.4.1.213"/>
    </reaction>
</comment>
<comment type="similarity">
    <text evidence="2">In the C-terminal section; belongs to the trehalose phosphatase family.</text>
</comment>
<evidence type="ECO:0000313" key="12">
    <source>
        <dbReference type="Proteomes" id="UP001059824"/>
    </source>
</evidence>
<evidence type="ECO:0000256" key="9">
    <source>
        <dbReference type="ARBA" id="ARBA00060702"/>
    </source>
</evidence>
<evidence type="ECO:0000256" key="7">
    <source>
        <dbReference type="ARBA" id="ARBA00052754"/>
    </source>
</evidence>
<dbReference type="InterPro" id="IPR036412">
    <property type="entry name" value="HAD-like_sf"/>
</dbReference>
<sequence>MNKFQTVIISNRLPVSVSRKDGKLVYEASSGGLATAMSSLEVEDKVWIGWPGIDADTLSDDERAEITQELAGRGCYPVFLTAEEVELYYEGYANDTLWPLFHYFQSVAHYSDKYWQAYLTVNEKFAAATAEVSADDARIWIQDYHFMLLPAQIRERLSGATIGFFLHIPFPSFEIFRLLPQRKELLRGLLGADVVGFHVYDYAQHFLDSCRRLLGASASSGMLEYEGRMVKAAAYPIGIDYDKFRAQLDTRETKDALKQLEDAYGKQKLILSVDRLDYSKGIPERLEAFRLLLEQHPEYHGKVKLLMVAVPSRTGVKAYQELRDEIEKTVSRINGTFGTVDWAPISYQFQNRPFAEIVALYARADIMLVTPIRDGMNLVAKEYVASKKRRGGVLILSEMAGAIDELPEALSINPNNAQTVADATHHALTMPVAEQKKRLTDMQQRLSVVTVQNWGKEFMHDLEQAAAQDGSRKQLSLTQRQRIAARYQTATRRLIILDYDGTLRGFVKTPSPLAATPNLRVWRVLKALSDDPNTTVAIVSGRTRRALSSWFVGLPLVLAAEHGAWKRYDGKWQQIDSGFKKDKKRIRQVMEKYSGRTKGAEIEEKDHAMVWHYANVEPDVAFKRASELKRELGELLVDDDIAVHEGRNIVEVKPTAVTKGNVVRELRRHYAADFVLCAGDDYTDEDMFRELQDDPGAVTIKVGQGDTTARHMVAKPAQLLRVLEDLSPVSTLSSLTEIPTKIPKIPRKIYRWLKR</sequence>
<dbReference type="GO" id="GO:0004805">
    <property type="term" value="F:trehalose-phosphatase activity"/>
    <property type="evidence" value="ECO:0007669"/>
    <property type="project" value="TreeGrafter"/>
</dbReference>
<dbReference type="NCBIfam" id="TIGR00685">
    <property type="entry name" value="T6PP"/>
    <property type="match status" value="1"/>
</dbReference>
<evidence type="ECO:0000256" key="10">
    <source>
        <dbReference type="NCBIfam" id="TIGR02400"/>
    </source>
</evidence>
<evidence type="ECO:0000256" key="8">
    <source>
        <dbReference type="ARBA" id="ARBA00055920"/>
    </source>
</evidence>
<dbReference type="GO" id="GO:0005829">
    <property type="term" value="C:cytosol"/>
    <property type="evidence" value="ECO:0007669"/>
    <property type="project" value="TreeGrafter"/>
</dbReference>
<comment type="pathway">
    <text evidence="9">Glycan metabolism; glucosylglycerol biosynthesis.</text>
</comment>
<dbReference type="UniPathway" id="UPA00299"/>
<evidence type="ECO:0000313" key="11">
    <source>
        <dbReference type="EMBL" id="QHN42596.1"/>
    </source>
</evidence>
<comment type="function">
    <text evidence="8">Involved in salt tolerance by producing GG-phosphate from ADP-glucose and glycerol-3-phosphate (G3P), an intermediate in the synthesis of the osmolyte glucosylglycerol (GG).</text>
</comment>
<accession>A0A857MJ57</accession>
<dbReference type="SUPFAM" id="SSF53756">
    <property type="entry name" value="UDP-Glycosyltransferase/glycogen phosphorylase"/>
    <property type="match status" value="1"/>
</dbReference>
<evidence type="ECO:0000256" key="2">
    <source>
        <dbReference type="ARBA" id="ARBA00006330"/>
    </source>
</evidence>
<gene>
    <name evidence="11" type="ORF">GII36_01870</name>
</gene>
<dbReference type="Pfam" id="PF00982">
    <property type="entry name" value="Glyco_transf_20"/>
    <property type="match status" value="1"/>
</dbReference>
<dbReference type="PANTHER" id="PTHR10788:SF106">
    <property type="entry name" value="BCDNA.GH08860"/>
    <property type="match status" value="1"/>
</dbReference>
<evidence type="ECO:0000256" key="1">
    <source>
        <dbReference type="ARBA" id="ARBA00005199"/>
    </source>
</evidence>